<keyword evidence="2" id="KW-1185">Reference proteome</keyword>
<gene>
    <name evidence="1" type="primary">txxe 3129</name>
    <name evidence="1" type="ORF">TXXE_15465</name>
</gene>
<reference evidence="1 2" key="1">
    <citation type="submission" date="2021-04" db="EMBL/GenBank/DDBJ databases">
        <authorList>
            <person name="Rakotoarivonina H."/>
        </authorList>
    </citation>
    <scope>NUCLEOTIDE SEQUENCE [LARGE SCALE GENOMIC DNA]</scope>
    <source>
        <strain evidence="1 2">XE</strain>
    </source>
</reference>
<dbReference type="Proteomes" id="UP000681526">
    <property type="component" value="Unassembled WGS sequence"/>
</dbReference>
<evidence type="ECO:0008006" key="3">
    <source>
        <dbReference type="Google" id="ProtNLM"/>
    </source>
</evidence>
<evidence type="ECO:0000313" key="2">
    <source>
        <dbReference type="Proteomes" id="UP000681526"/>
    </source>
</evidence>
<name>A0ABN7S8P5_THEXY</name>
<sequence length="32" mass="3578">MEDDFHRSVLEGMHVGLSCYLYAAAVKYAETA</sequence>
<protein>
    <recommendedName>
        <fullName evidence="3">Ferritin-like diiron domain-containing protein</fullName>
    </recommendedName>
</protein>
<organism evidence="1 2">
    <name type="scientific">Thermobacillus xylanilyticus</name>
    <dbReference type="NCBI Taxonomy" id="76633"/>
    <lineage>
        <taxon>Bacteria</taxon>
        <taxon>Bacillati</taxon>
        <taxon>Bacillota</taxon>
        <taxon>Bacilli</taxon>
        <taxon>Bacillales</taxon>
        <taxon>Paenibacillaceae</taxon>
        <taxon>Thermobacillus</taxon>
    </lineage>
</organism>
<dbReference type="EMBL" id="CAJRAY010000080">
    <property type="protein sequence ID" value="CAG5091299.1"/>
    <property type="molecule type" value="Genomic_DNA"/>
</dbReference>
<proteinExistence type="predicted"/>
<comment type="caution">
    <text evidence="1">The sequence shown here is derived from an EMBL/GenBank/DDBJ whole genome shotgun (WGS) entry which is preliminary data.</text>
</comment>
<accession>A0ABN7S8P5</accession>
<evidence type="ECO:0000313" key="1">
    <source>
        <dbReference type="EMBL" id="CAG5091299.1"/>
    </source>
</evidence>